<evidence type="ECO:0000256" key="1">
    <source>
        <dbReference type="SAM" id="MobiDB-lite"/>
    </source>
</evidence>
<accession>A0A8R1EWV4</accession>
<proteinExistence type="predicted"/>
<dbReference type="AlphaFoldDB" id="A0A8R1EWV4"/>
<evidence type="ECO:0000313" key="2">
    <source>
        <dbReference type="EnsemblMetazoa" id="CJA42361.1"/>
    </source>
</evidence>
<evidence type="ECO:0000313" key="3">
    <source>
        <dbReference type="Proteomes" id="UP000005237"/>
    </source>
</evidence>
<organism evidence="2 3">
    <name type="scientific">Caenorhabditis japonica</name>
    <dbReference type="NCBI Taxonomy" id="281687"/>
    <lineage>
        <taxon>Eukaryota</taxon>
        <taxon>Metazoa</taxon>
        <taxon>Ecdysozoa</taxon>
        <taxon>Nematoda</taxon>
        <taxon>Chromadorea</taxon>
        <taxon>Rhabditida</taxon>
        <taxon>Rhabditina</taxon>
        <taxon>Rhabditomorpha</taxon>
        <taxon>Rhabditoidea</taxon>
        <taxon>Rhabditidae</taxon>
        <taxon>Peloderinae</taxon>
        <taxon>Caenorhabditis</taxon>
    </lineage>
</organism>
<protein>
    <submittedName>
        <fullName evidence="2">Uncharacterized protein</fullName>
    </submittedName>
</protein>
<name>A0A8R1EWV4_CAEJA</name>
<keyword evidence="3" id="KW-1185">Reference proteome</keyword>
<sequence>MRPKEQIVGFSKFRFDETETPILVKTASSPPSQPTPARRSTTVRTDSRPTPPPRPAAFSSASTSNHLQGNLRSYTNQNDTSPTVTRF</sequence>
<feature type="region of interest" description="Disordered" evidence="1">
    <location>
        <begin position="1"/>
        <end position="87"/>
    </location>
</feature>
<feature type="compositionally biased region" description="Low complexity" evidence="1">
    <location>
        <begin position="26"/>
        <end position="44"/>
    </location>
</feature>
<dbReference type="EnsemblMetazoa" id="CJA42361.1">
    <property type="protein sequence ID" value="CJA42361.1"/>
    <property type="gene ID" value="WBGene00218209"/>
</dbReference>
<feature type="compositionally biased region" description="Polar residues" evidence="1">
    <location>
        <begin position="65"/>
        <end position="87"/>
    </location>
</feature>
<reference evidence="3" key="1">
    <citation type="submission" date="2010-08" db="EMBL/GenBank/DDBJ databases">
        <authorList>
            <consortium name="Caenorhabditis japonica Sequencing Consortium"/>
            <person name="Wilson R.K."/>
        </authorList>
    </citation>
    <scope>NUCLEOTIDE SEQUENCE [LARGE SCALE GENOMIC DNA]</scope>
    <source>
        <strain evidence="3">DF5081</strain>
    </source>
</reference>
<dbReference type="Proteomes" id="UP000005237">
    <property type="component" value="Unassembled WGS sequence"/>
</dbReference>
<reference evidence="2" key="2">
    <citation type="submission" date="2022-06" db="UniProtKB">
        <authorList>
            <consortium name="EnsemblMetazoa"/>
        </authorList>
    </citation>
    <scope>IDENTIFICATION</scope>
    <source>
        <strain evidence="2">DF5081</strain>
    </source>
</reference>